<dbReference type="AlphaFoldDB" id="A0A6S7AX05"/>
<proteinExistence type="inferred from homology"/>
<dbReference type="GO" id="GO:0007155">
    <property type="term" value="P:cell adhesion"/>
    <property type="evidence" value="ECO:0007669"/>
    <property type="project" value="InterPro"/>
</dbReference>
<dbReference type="InterPro" id="IPR001082">
    <property type="entry name" value="Pilin"/>
</dbReference>
<evidence type="ECO:0000256" key="1">
    <source>
        <dbReference type="ARBA" id="ARBA00005233"/>
    </source>
</evidence>
<evidence type="ECO:0000313" key="5">
    <source>
        <dbReference type="EMBL" id="CAB3780268.1"/>
    </source>
</evidence>
<name>A0A6S7AX05_9BURK</name>
<evidence type="ECO:0000256" key="4">
    <source>
        <dbReference type="SAM" id="Phobius"/>
    </source>
</evidence>
<keyword evidence="4" id="KW-0472">Membrane</keyword>
<keyword evidence="6" id="KW-1185">Reference proteome</keyword>
<dbReference type="GO" id="GO:0009289">
    <property type="term" value="C:pilus"/>
    <property type="evidence" value="ECO:0007669"/>
    <property type="project" value="InterPro"/>
</dbReference>
<feature type="region of interest" description="Disordered" evidence="3">
    <location>
        <begin position="1"/>
        <end position="24"/>
    </location>
</feature>
<evidence type="ECO:0000256" key="2">
    <source>
        <dbReference type="ARBA" id="ARBA00022481"/>
    </source>
</evidence>
<sequence length="215" mass="21694">MASVFYMPSTRQARSSGGTSADRWPGAARSGFTMVELMIVLAIVGVIAAYAVPAYQDYVARSRVGEGLMLAASARLTVADNASNGAPFDRGYSAPAATRNVESMHIDPSSGEIEIRYTQRVASADANLLKLVPSSSGDPQGDAGGTGGSGGAVSGAAAQGAGARTALRSGVLPVGSVNWECFAGGKAQSSFDQPGPSPGTPATLPTRLAPAECRA</sequence>
<evidence type="ECO:0000313" key="6">
    <source>
        <dbReference type="Proteomes" id="UP000494115"/>
    </source>
</evidence>
<dbReference type="Pfam" id="PF00114">
    <property type="entry name" value="Pilin"/>
    <property type="match status" value="1"/>
</dbReference>
<dbReference type="InterPro" id="IPR045584">
    <property type="entry name" value="Pilin-like"/>
</dbReference>
<dbReference type="EMBL" id="CADIKM010000003">
    <property type="protein sequence ID" value="CAB3780268.1"/>
    <property type="molecule type" value="Genomic_DNA"/>
</dbReference>
<dbReference type="SUPFAM" id="SSF54523">
    <property type="entry name" value="Pili subunits"/>
    <property type="match status" value="1"/>
</dbReference>
<feature type="compositionally biased region" description="Gly residues" evidence="3">
    <location>
        <begin position="142"/>
        <end position="153"/>
    </location>
</feature>
<dbReference type="Proteomes" id="UP000494115">
    <property type="component" value="Unassembled WGS sequence"/>
</dbReference>
<feature type="region of interest" description="Disordered" evidence="3">
    <location>
        <begin position="131"/>
        <end position="156"/>
    </location>
</feature>
<feature type="region of interest" description="Disordered" evidence="3">
    <location>
        <begin position="186"/>
        <end position="215"/>
    </location>
</feature>
<protein>
    <recommendedName>
        <fullName evidence="7">Fimbrial protein</fullName>
    </recommendedName>
</protein>
<keyword evidence="2" id="KW-0488">Methylation</keyword>
<evidence type="ECO:0000256" key="3">
    <source>
        <dbReference type="SAM" id="MobiDB-lite"/>
    </source>
</evidence>
<keyword evidence="4" id="KW-0812">Transmembrane</keyword>
<gene>
    <name evidence="5" type="ORF">LMG28138_01003</name>
</gene>
<dbReference type="Pfam" id="PF07963">
    <property type="entry name" value="N_methyl"/>
    <property type="match status" value="1"/>
</dbReference>
<feature type="transmembrane region" description="Helical" evidence="4">
    <location>
        <begin position="32"/>
        <end position="53"/>
    </location>
</feature>
<evidence type="ECO:0008006" key="7">
    <source>
        <dbReference type="Google" id="ProtNLM"/>
    </source>
</evidence>
<organism evidence="5 6">
    <name type="scientific">Pararobbsia alpina</name>
    <dbReference type="NCBI Taxonomy" id="621374"/>
    <lineage>
        <taxon>Bacteria</taxon>
        <taxon>Pseudomonadati</taxon>
        <taxon>Pseudomonadota</taxon>
        <taxon>Betaproteobacteria</taxon>
        <taxon>Burkholderiales</taxon>
        <taxon>Burkholderiaceae</taxon>
        <taxon>Pararobbsia</taxon>
    </lineage>
</organism>
<dbReference type="NCBIfam" id="TIGR02532">
    <property type="entry name" value="IV_pilin_GFxxxE"/>
    <property type="match status" value="1"/>
</dbReference>
<comment type="similarity">
    <text evidence="1">Belongs to the N-Me-Phe pilin family.</text>
</comment>
<reference evidence="5 6" key="1">
    <citation type="submission" date="2020-04" db="EMBL/GenBank/DDBJ databases">
        <authorList>
            <person name="De Canck E."/>
        </authorList>
    </citation>
    <scope>NUCLEOTIDE SEQUENCE [LARGE SCALE GENOMIC DNA]</scope>
    <source>
        <strain evidence="5 6">LMG 28138</strain>
    </source>
</reference>
<keyword evidence="4" id="KW-1133">Transmembrane helix</keyword>
<accession>A0A6S7AX05</accession>
<feature type="compositionally biased region" description="Polar residues" evidence="3">
    <location>
        <begin position="9"/>
        <end position="19"/>
    </location>
</feature>
<dbReference type="InterPro" id="IPR012902">
    <property type="entry name" value="N_methyl_site"/>
</dbReference>
<dbReference type="Gene3D" id="3.30.700.10">
    <property type="entry name" value="Glycoprotein, Type 4 Pilin"/>
    <property type="match status" value="1"/>
</dbReference>